<proteinExistence type="predicted"/>
<dbReference type="GO" id="GO:0008270">
    <property type="term" value="F:zinc ion binding"/>
    <property type="evidence" value="ECO:0007669"/>
    <property type="project" value="InterPro"/>
</dbReference>
<comment type="subcellular location">
    <subcellularLocation>
        <location evidence="1">Nucleus</location>
    </subcellularLocation>
</comment>
<sequence>MQAVQKGPKACTTCAKAKARCIPRADGGDKCERCHRLDKECFSRQPAPSRIKKRPKRSRVAELEKRLNELSSHFEGQQPVVPTPDLHDKAPEKGDLLSLEHLFPSPKSSGWESCNDTLAWSPDAPRPADSAWPSPGEADVFLSQFHESFAHLMPFVVIPRRITAAELRAERPTVWKGAMMAGCIFDGARQAKLGEDMLADMGKAAIADGVKTLDLLQGLELLLAWFHFGLKSSQTTHLLFLARSLCVNLNSISYGSMGEDVKYGSLDHLRAYAGMYYLNTLIFTTNKRTDVLMKTTQLDAYCKILETTKEYPSDEYLVKLVRVQQLSQTISLAMAFDPATPTAMSLPLPMVIESFQDQLATFRATLPAHLAASPTLQCHISIAEVLLTDFAISDAHCDSSNLQLTDRLQLLWSCVRSLRAFFKVRFSASELDKLRFLTVVVSDVFFAFITGIKLLTLGVPGWNLEHVGQELALPETLSWQIDDLAEIITKRQGGSPGSQRSTLEDPLERLLRLLKTAQELVALQLSGVSSQDIARAVVGEMNSATWQDLMNDDAANLPC</sequence>
<evidence type="ECO:0000256" key="4">
    <source>
        <dbReference type="ARBA" id="ARBA00023163"/>
    </source>
</evidence>
<feature type="domain" description="Zn(2)-C6 fungal-type" evidence="6">
    <location>
        <begin position="10"/>
        <end position="41"/>
    </location>
</feature>
<keyword evidence="5" id="KW-0539">Nucleus</keyword>
<evidence type="ECO:0000259" key="6">
    <source>
        <dbReference type="PROSITE" id="PS00463"/>
    </source>
</evidence>
<name>A0A8H4LXJ0_9HYPO</name>
<evidence type="ECO:0000313" key="7">
    <source>
        <dbReference type="EMBL" id="KAF4506792.1"/>
    </source>
</evidence>
<dbReference type="PANTHER" id="PTHR31845:SF32">
    <property type="entry name" value="MISCELLANEOUS ZN(II)2CYS6 TRANSCRIPTION FACTOR (EUROFUNG)-RELATED"/>
    <property type="match status" value="1"/>
</dbReference>
<dbReference type="AlphaFoldDB" id="A0A8H4LXJ0"/>
<protein>
    <recommendedName>
        <fullName evidence="6">Zn(2)-C6 fungal-type domain-containing protein</fullName>
    </recommendedName>
</protein>
<evidence type="ECO:0000256" key="2">
    <source>
        <dbReference type="ARBA" id="ARBA00023015"/>
    </source>
</evidence>
<dbReference type="InterPro" id="IPR036864">
    <property type="entry name" value="Zn2-C6_fun-type_DNA-bd_sf"/>
</dbReference>
<keyword evidence="4" id="KW-0804">Transcription</keyword>
<keyword evidence="3" id="KW-0238">DNA-binding</keyword>
<keyword evidence="2" id="KW-0805">Transcription regulation</keyword>
<dbReference type="InterPro" id="IPR001138">
    <property type="entry name" value="Zn2Cys6_DnaBD"/>
</dbReference>
<evidence type="ECO:0000256" key="5">
    <source>
        <dbReference type="ARBA" id="ARBA00023242"/>
    </source>
</evidence>
<dbReference type="GO" id="GO:0000981">
    <property type="term" value="F:DNA-binding transcription factor activity, RNA polymerase II-specific"/>
    <property type="evidence" value="ECO:0007669"/>
    <property type="project" value="InterPro"/>
</dbReference>
<dbReference type="PROSITE" id="PS00463">
    <property type="entry name" value="ZN2_CY6_FUNGAL_1"/>
    <property type="match status" value="1"/>
</dbReference>
<comment type="caution">
    <text evidence="7">The sequence shown here is derived from an EMBL/GenBank/DDBJ whole genome shotgun (WGS) entry which is preliminary data.</text>
</comment>
<dbReference type="InterPro" id="IPR051089">
    <property type="entry name" value="prtT"/>
</dbReference>
<dbReference type="OrthoDB" id="1600564at2759"/>
<dbReference type="GO" id="GO:0005634">
    <property type="term" value="C:nucleus"/>
    <property type="evidence" value="ECO:0007669"/>
    <property type="project" value="UniProtKB-SubCell"/>
</dbReference>
<evidence type="ECO:0000256" key="1">
    <source>
        <dbReference type="ARBA" id="ARBA00004123"/>
    </source>
</evidence>
<accession>A0A8H4LXJ0</accession>
<keyword evidence="8" id="KW-1185">Reference proteome</keyword>
<dbReference type="Proteomes" id="UP000557566">
    <property type="component" value="Unassembled WGS sequence"/>
</dbReference>
<dbReference type="SUPFAM" id="SSF57701">
    <property type="entry name" value="Zn2/Cys6 DNA-binding domain"/>
    <property type="match status" value="1"/>
</dbReference>
<dbReference type="EMBL" id="JAAVMX010000007">
    <property type="protein sequence ID" value="KAF4506792.1"/>
    <property type="molecule type" value="Genomic_DNA"/>
</dbReference>
<evidence type="ECO:0000256" key="3">
    <source>
        <dbReference type="ARBA" id="ARBA00023125"/>
    </source>
</evidence>
<organism evidence="7 8">
    <name type="scientific">Ophiocordyceps sinensis</name>
    <dbReference type="NCBI Taxonomy" id="72228"/>
    <lineage>
        <taxon>Eukaryota</taxon>
        <taxon>Fungi</taxon>
        <taxon>Dikarya</taxon>
        <taxon>Ascomycota</taxon>
        <taxon>Pezizomycotina</taxon>
        <taxon>Sordariomycetes</taxon>
        <taxon>Hypocreomycetidae</taxon>
        <taxon>Hypocreales</taxon>
        <taxon>Ophiocordycipitaceae</taxon>
        <taxon>Ophiocordyceps</taxon>
    </lineage>
</organism>
<gene>
    <name evidence="7" type="ORF">G6O67_006837</name>
</gene>
<dbReference type="Gene3D" id="4.10.240.10">
    <property type="entry name" value="Zn(2)-C6 fungal-type DNA-binding domain"/>
    <property type="match status" value="1"/>
</dbReference>
<dbReference type="PANTHER" id="PTHR31845">
    <property type="entry name" value="FINGER DOMAIN PROTEIN, PUTATIVE-RELATED"/>
    <property type="match status" value="1"/>
</dbReference>
<evidence type="ECO:0000313" key="8">
    <source>
        <dbReference type="Proteomes" id="UP000557566"/>
    </source>
</evidence>
<dbReference type="GO" id="GO:0000976">
    <property type="term" value="F:transcription cis-regulatory region binding"/>
    <property type="evidence" value="ECO:0007669"/>
    <property type="project" value="TreeGrafter"/>
</dbReference>
<reference evidence="7 8" key="1">
    <citation type="journal article" date="2020" name="Genome Biol. Evol.">
        <title>A new high-quality draft genome assembly of the Chinese cordyceps Ophiocordyceps sinensis.</title>
        <authorList>
            <person name="Shu R."/>
            <person name="Zhang J."/>
            <person name="Meng Q."/>
            <person name="Zhang H."/>
            <person name="Zhou G."/>
            <person name="Li M."/>
            <person name="Wu P."/>
            <person name="Zhao Y."/>
            <person name="Chen C."/>
            <person name="Qin Q."/>
        </authorList>
    </citation>
    <scope>NUCLEOTIDE SEQUENCE [LARGE SCALE GENOMIC DNA]</scope>
    <source>
        <strain evidence="7 8">IOZ07</strain>
    </source>
</reference>